<reference evidence="1 2" key="1">
    <citation type="submission" date="2024-04" db="EMBL/GenBank/DDBJ databases">
        <title>Phyllosticta paracitricarpa is synonymous to the EU quarantine fungus P. citricarpa based on phylogenomic analyses.</title>
        <authorList>
            <consortium name="Lawrence Berkeley National Laboratory"/>
            <person name="Van ingen-buijs V.A."/>
            <person name="Van westerhoven A.C."/>
            <person name="Haridas S."/>
            <person name="Skiadas P."/>
            <person name="Martin F."/>
            <person name="Groenewald J.Z."/>
            <person name="Crous P.W."/>
            <person name="Seidl M.F."/>
        </authorList>
    </citation>
    <scope>NUCLEOTIDE SEQUENCE [LARGE SCALE GENOMIC DNA]</scope>
    <source>
        <strain evidence="1 2">CBS 141358</strain>
    </source>
</reference>
<dbReference type="Proteomes" id="UP001367316">
    <property type="component" value="Unassembled WGS sequence"/>
</dbReference>
<sequence length="203" mass="22752">MLTLLPCHNNSASVLVLDFQPVMSRPNQSSARGPHRRKPMTGMCPWIPIYSKHDAVLQQQHPPDAHNVAAILASPFNYQYDRPAGRGNPRFLRPRGRQYLGASCRAMASTNRLAKIISTPIQGFHPTSSVFCSSSHAKAPWHVTSRPFQTLPNAPLLLHAVPSYTSYPARHGETVGLDKPSIYVLGHHHPSSTRYYWTEERKK</sequence>
<organism evidence="1 2">
    <name type="scientific">Phyllosticta paracitricarpa</name>
    <dbReference type="NCBI Taxonomy" id="2016321"/>
    <lineage>
        <taxon>Eukaryota</taxon>
        <taxon>Fungi</taxon>
        <taxon>Dikarya</taxon>
        <taxon>Ascomycota</taxon>
        <taxon>Pezizomycotina</taxon>
        <taxon>Dothideomycetes</taxon>
        <taxon>Dothideomycetes incertae sedis</taxon>
        <taxon>Botryosphaeriales</taxon>
        <taxon>Phyllostictaceae</taxon>
        <taxon>Phyllosticta</taxon>
    </lineage>
</organism>
<evidence type="ECO:0000313" key="2">
    <source>
        <dbReference type="Proteomes" id="UP001367316"/>
    </source>
</evidence>
<comment type="caution">
    <text evidence="1">The sequence shown here is derived from an EMBL/GenBank/DDBJ whole genome shotgun (WGS) entry which is preliminary data.</text>
</comment>
<evidence type="ECO:0000313" key="1">
    <source>
        <dbReference type="EMBL" id="KAK7614493.1"/>
    </source>
</evidence>
<name>A0ABR1NH27_9PEZI</name>
<keyword evidence="2" id="KW-1185">Reference proteome</keyword>
<proteinExistence type="predicted"/>
<dbReference type="EMBL" id="JBBPBF010000004">
    <property type="protein sequence ID" value="KAK7614493.1"/>
    <property type="molecule type" value="Genomic_DNA"/>
</dbReference>
<accession>A0ABR1NH27</accession>
<protein>
    <submittedName>
        <fullName evidence="1">Uncharacterized protein</fullName>
    </submittedName>
</protein>
<gene>
    <name evidence="1" type="ORF">JOL62DRAFT_308468</name>
</gene>